<dbReference type="Pfam" id="PF03703">
    <property type="entry name" value="bPH_2"/>
    <property type="match status" value="1"/>
</dbReference>
<reference evidence="3 4" key="1">
    <citation type="submission" date="2020-07" db="EMBL/GenBank/DDBJ databases">
        <title>Sequencing the genomes of 1000 actinobacteria strains.</title>
        <authorList>
            <person name="Klenk H.-P."/>
        </authorList>
    </citation>
    <scope>NUCLEOTIDE SEQUENCE [LARGE SCALE GENOMIC DNA]</scope>
    <source>
        <strain evidence="3 4">DSM 23871</strain>
    </source>
</reference>
<dbReference type="AlphaFoldDB" id="A0A852SVF4"/>
<keyword evidence="1" id="KW-0812">Transmembrane</keyword>
<dbReference type="EMBL" id="JACCBJ010000001">
    <property type="protein sequence ID" value="NYD72604.1"/>
    <property type="molecule type" value="Genomic_DNA"/>
</dbReference>
<evidence type="ECO:0000313" key="3">
    <source>
        <dbReference type="EMBL" id="NYD72604.1"/>
    </source>
</evidence>
<gene>
    <name evidence="3" type="ORF">BJ963_000123</name>
</gene>
<feature type="transmembrane region" description="Helical" evidence="1">
    <location>
        <begin position="54"/>
        <end position="77"/>
    </location>
</feature>
<proteinExistence type="predicted"/>
<comment type="caution">
    <text evidence="3">The sequence shown here is derived from an EMBL/GenBank/DDBJ whole genome shotgun (WGS) entry which is preliminary data.</text>
</comment>
<keyword evidence="1" id="KW-1133">Transmembrane helix</keyword>
<dbReference type="Proteomes" id="UP000589620">
    <property type="component" value="Unassembled WGS sequence"/>
</dbReference>
<evidence type="ECO:0000256" key="1">
    <source>
        <dbReference type="SAM" id="Phobius"/>
    </source>
</evidence>
<dbReference type="RefSeq" id="WP_218856991.1">
    <property type="nucleotide sequence ID" value="NZ_BAAAPX010000001.1"/>
</dbReference>
<feature type="transmembrane region" description="Helical" evidence="1">
    <location>
        <begin position="27"/>
        <end position="48"/>
    </location>
</feature>
<name>A0A852SVF4_9MICO</name>
<dbReference type="InterPro" id="IPR005182">
    <property type="entry name" value="YdbS-like_PH"/>
</dbReference>
<dbReference type="PANTHER" id="PTHR37938:SF1">
    <property type="entry name" value="BLL0215 PROTEIN"/>
    <property type="match status" value="1"/>
</dbReference>
<sequence>MSSSPDGIPAQPPERVIARLRSNARRLFFPSLVLIATAGAVGFLAGRVGEVWEIVLLWSAAAAVVLLLFLLPLAAWLSRRYTITNRRLILRHGFFVRVRQELLHSRGYDVSVRRTWLQSLFRSGDILINSGLDHPVVLKDVPKADQVQRALSELMDHSQTVVAVRRQQSESVSDETTVWGAR</sequence>
<organism evidence="3 4">
    <name type="scientific">Leifsonia soli</name>
    <dbReference type="NCBI Taxonomy" id="582665"/>
    <lineage>
        <taxon>Bacteria</taxon>
        <taxon>Bacillati</taxon>
        <taxon>Actinomycetota</taxon>
        <taxon>Actinomycetes</taxon>
        <taxon>Micrococcales</taxon>
        <taxon>Microbacteriaceae</taxon>
        <taxon>Leifsonia</taxon>
    </lineage>
</organism>
<dbReference type="PANTHER" id="PTHR37938">
    <property type="entry name" value="BLL0215 PROTEIN"/>
    <property type="match status" value="1"/>
</dbReference>
<protein>
    <submittedName>
        <fullName evidence="3">Putative membrane protein YdbT with pleckstrin-like domain</fullName>
    </submittedName>
</protein>
<keyword evidence="1" id="KW-0472">Membrane</keyword>
<accession>A0A852SVF4</accession>
<evidence type="ECO:0000313" key="4">
    <source>
        <dbReference type="Proteomes" id="UP000589620"/>
    </source>
</evidence>
<feature type="domain" description="YdbS-like PH" evidence="2">
    <location>
        <begin position="76"/>
        <end position="150"/>
    </location>
</feature>
<keyword evidence="4" id="KW-1185">Reference proteome</keyword>
<evidence type="ECO:0000259" key="2">
    <source>
        <dbReference type="Pfam" id="PF03703"/>
    </source>
</evidence>